<dbReference type="InterPro" id="IPR023397">
    <property type="entry name" value="SAM-dep_MeTrfase_MraW_recog"/>
</dbReference>
<comment type="subcellular location">
    <subcellularLocation>
        <location evidence="6">Cytoplasm</location>
    </subcellularLocation>
</comment>
<evidence type="ECO:0000256" key="6">
    <source>
        <dbReference type="HAMAP-Rule" id="MF_01007"/>
    </source>
</evidence>
<dbReference type="GO" id="GO:0071424">
    <property type="term" value="F:rRNA (cytosine-N4-)-methyltransferase activity"/>
    <property type="evidence" value="ECO:0007669"/>
    <property type="project" value="UniProtKB-UniRule"/>
</dbReference>
<dbReference type="GO" id="GO:0005737">
    <property type="term" value="C:cytoplasm"/>
    <property type="evidence" value="ECO:0007669"/>
    <property type="project" value="UniProtKB-SubCell"/>
</dbReference>
<dbReference type="HAMAP" id="MF_01007">
    <property type="entry name" value="16SrRNA_methyltr_H"/>
    <property type="match status" value="1"/>
</dbReference>
<evidence type="ECO:0000256" key="1">
    <source>
        <dbReference type="ARBA" id="ARBA00010396"/>
    </source>
</evidence>
<feature type="binding site" evidence="6">
    <location>
        <position position="132"/>
    </location>
    <ligand>
        <name>S-adenosyl-L-methionine</name>
        <dbReference type="ChEBI" id="CHEBI:59789"/>
    </ligand>
</feature>
<feature type="binding site" evidence="6">
    <location>
        <position position="77"/>
    </location>
    <ligand>
        <name>S-adenosyl-L-methionine</name>
        <dbReference type="ChEBI" id="CHEBI:59789"/>
    </ligand>
</feature>
<comment type="similarity">
    <text evidence="1 6">Belongs to the methyltransferase superfamily. RsmH family.</text>
</comment>
<evidence type="ECO:0000256" key="4">
    <source>
        <dbReference type="ARBA" id="ARBA00022679"/>
    </source>
</evidence>
<reference evidence="8" key="1">
    <citation type="submission" date="2017-09" db="EMBL/GenBank/DDBJ databases">
        <title>Metaegenomics of thermophilic ammonia-oxidizing enrichment culture.</title>
        <authorList>
            <person name="Kato S."/>
            <person name="Suzuki K."/>
        </authorList>
    </citation>
    <scope>NUCLEOTIDE SEQUENCE [LARGE SCALE GENOMIC DNA]</scope>
</reference>
<accession>A0A2H5XDD5</accession>
<keyword evidence="6" id="KW-0963">Cytoplasm</keyword>
<keyword evidence="3 6" id="KW-0489">Methyltransferase</keyword>
<dbReference type="SUPFAM" id="SSF53335">
    <property type="entry name" value="S-adenosyl-L-methionine-dependent methyltransferases"/>
    <property type="match status" value="1"/>
</dbReference>
<dbReference type="NCBIfam" id="TIGR00006">
    <property type="entry name" value="16S rRNA (cytosine(1402)-N(4))-methyltransferase RsmH"/>
    <property type="match status" value="1"/>
</dbReference>
<keyword evidence="2 6" id="KW-0698">rRNA processing</keyword>
<dbReference type="Gene3D" id="1.10.150.170">
    <property type="entry name" value="Putative methyltransferase TM0872, insert domain"/>
    <property type="match status" value="1"/>
</dbReference>
<dbReference type="InterPro" id="IPR029063">
    <property type="entry name" value="SAM-dependent_MTases_sf"/>
</dbReference>
<dbReference type="Proteomes" id="UP000236173">
    <property type="component" value="Unassembled WGS sequence"/>
</dbReference>
<evidence type="ECO:0000256" key="2">
    <source>
        <dbReference type="ARBA" id="ARBA00022552"/>
    </source>
</evidence>
<dbReference type="AlphaFoldDB" id="A0A2H5XDD5"/>
<gene>
    <name evidence="6 7" type="primary">rsmH</name>
    <name evidence="7" type="ORF">HRbin17_01705</name>
</gene>
<comment type="catalytic activity">
    <reaction evidence="6">
        <text>cytidine(1402) in 16S rRNA + S-adenosyl-L-methionine = N(4)-methylcytidine(1402) in 16S rRNA + S-adenosyl-L-homocysteine + H(+)</text>
        <dbReference type="Rhea" id="RHEA:42928"/>
        <dbReference type="Rhea" id="RHEA-COMP:10286"/>
        <dbReference type="Rhea" id="RHEA-COMP:10287"/>
        <dbReference type="ChEBI" id="CHEBI:15378"/>
        <dbReference type="ChEBI" id="CHEBI:57856"/>
        <dbReference type="ChEBI" id="CHEBI:59789"/>
        <dbReference type="ChEBI" id="CHEBI:74506"/>
        <dbReference type="ChEBI" id="CHEBI:82748"/>
        <dbReference type="EC" id="2.1.1.199"/>
    </reaction>
</comment>
<comment type="caution">
    <text evidence="6">Lacks conserved residue(s) required for the propagation of feature annotation.</text>
</comment>
<name>A0A2H5XDD5_9BACT</name>
<dbReference type="EC" id="2.1.1.199" evidence="6"/>
<dbReference type="PANTHER" id="PTHR11265">
    <property type="entry name" value="S-ADENOSYL-METHYLTRANSFERASE MRAW"/>
    <property type="match status" value="1"/>
</dbReference>
<feature type="binding site" evidence="6">
    <location>
        <begin position="58"/>
        <end position="60"/>
    </location>
    <ligand>
        <name>S-adenosyl-L-methionine</name>
        <dbReference type="ChEBI" id="CHEBI:59789"/>
    </ligand>
</feature>
<evidence type="ECO:0000256" key="3">
    <source>
        <dbReference type="ARBA" id="ARBA00022603"/>
    </source>
</evidence>
<keyword evidence="4 6" id="KW-0808">Transferase</keyword>
<dbReference type="GO" id="GO:0070475">
    <property type="term" value="P:rRNA base methylation"/>
    <property type="evidence" value="ECO:0007669"/>
    <property type="project" value="UniProtKB-UniRule"/>
</dbReference>
<keyword evidence="5 6" id="KW-0949">S-adenosyl-L-methionine</keyword>
<dbReference type="InterPro" id="IPR002903">
    <property type="entry name" value="RsmH"/>
</dbReference>
<dbReference type="EMBL" id="BEHT01000022">
    <property type="protein sequence ID" value="GBC99184.1"/>
    <property type="molecule type" value="Genomic_DNA"/>
</dbReference>
<dbReference type="Gene3D" id="3.40.50.150">
    <property type="entry name" value="Vaccinia Virus protein VP39"/>
    <property type="match status" value="1"/>
</dbReference>
<organism evidence="7 8">
    <name type="scientific">Candidatus Fervidibacter japonicus</name>
    <dbReference type="NCBI Taxonomy" id="2035412"/>
    <lineage>
        <taxon>Bacteria</taxon>
        <taxon>Candidatus Fervidibacterota</taxon>
        <taxon>Candidatus Fervidibacter</taxon>
    </lineage>
</organism>
<dbReference type="SUPFAM" id="SSF81799">
    <property type="entry name" value="Putative methyltransferase TM0872, insert domain"/>
    <property type="match status" value="1"/>
</dbReference>
<dbReference type="Pfam" id="PF01795">
    <property type="entry name" value="Methyltransf_5"/>
    <property type="match status" value="1"/>
</dbReference>
<dbReference type="PIRSF" id="PIRSF004486">
    <property type="entry name" value="MraW"/>
    <property type="match status" value="1"/>
</dbReference>
<evidence type="ECO:0000313" key="7">
    <source>
        <dbReference type="EMBL" id="GBC99184.1"/>
    </source>
</evidence>
<evidence type="ECO:0000313" key="8">
    <source>
        <dbReference type="Proteomes" id="UP000236173"/>
    </source>
</evidence>
<proteinExistence type="inferred from homology"/>
<feature type="binding site" evidence="6">
    <location>
        <position position="125"/>
    </location>
    <ligand>
        <name>S-adenosyl-L-methionine</name>
        <dbReference type="ChEBI" id="CHEBI:59789"/>
    </ligand>
</feature>
<dbReference type="PANTHER" id="PTHR11265:SF0">
    <property type="entry name" value="12S RRNA N4-METHYLCYTIDINE METHYLTRANSFERASE"/>
    <property type="match status" value="1"/>
</dbReference>
<dbReference type="CDD" id="cd02440">
    <property type="entry name" value="AdoMet_MTases"/>
    <property type="match status" value="1"/>
</dbReference>
<comment type="caution">
    <text evidence="7">The sequence shown here is derived from an EMBL/GenBank/DDBJ whole genome shotgun (WGS) entry which is preliminary data.</text>
</comment>
<sequence>MAVRDLQWLRRVQERRRREAPGAGARLHPPAMVNEVLAFLRVGEVKEGVFVDMTVGTGGHTLAILQTNPRVQVIGIDRDRTSLEVAAERLADYADRVTLIHGDMRDIRRLLMQVGVERVDGCLIDPGLSLWQLDSRRGFSVLDDAPLDMRFDPSAQRTAQSLLQSLSAAQLEEMFVHAGERRSDARRIAQAIVRERQHGLDLTAKALAELILKVKGVRGGRIHPATKVFMALRMAVNEELDALREGIKEGAQVLKQGGRFVVLSYQSLEDRTVKQTFQQLSQPLQGDERRPVLRLLTKSPVFPSLAERRTNPRARSCKLRAAERVR</sequence>
<evidence type="ECO:0000256" key="5">
    <source>
        <dbReference type="ARBA" id="ARBA00022691"/>
    </source>
</evidence>
<protein>
    <recommendedName>
        <fullName evidence="6">Ribosomal RNA small subunit methyltransferase H</fullName>
        <ecNumber evidence="6">2.1.1.199</ecNumber>
    </recommendedName>
    <alternativeName>
        <fullName evidence="6">16S rRNA m(4)C1402 methyltransferase</fullName>
    </alternativeName>
    <alternativeName>
        <fullName evidence="6">rRNA (cytosine-N(4)-)-methyltransferase RsmH</fullName>
    </alternativeName>
</protein>
<comment type="function">
    <text evidence="6">Specifically methylates the N4 position of cytidine in position 1402 (C1402) of 16S rRNA.</text>
</comment>